<comment type="similarity">
    <text evidence="2">Belongs to the ABC transporter superfamily.</text>
</comment>
<dbReference type="EMBL" id="QQRQ01000005">
    <property type="protein sequence ID" value="RFT07007.1"/>
    <property type="molecule type" value="Genomic_DNA"/>
</dbReference>
<keyword evidence="10" id="KW-1185">Reference proteome</keyword>
<dbReference type="Proteomes" id="UP000260649">
    <property type="component" value="Unassembled WGS sequence"/>
</dbReference>
<feature type="domain" description="ABC transporter" evidence="8">
    <location>
        <begin position="8"/>
        <end position="258"/>
    </location>
</feature>
<dbReference type="OrthoDB" id="9806285at2"/>
<dbReference type="FunFam" id="3.40.50.300:FF:000016">
    <property type="entry name" value="Oligopeptide ABC transporter ATP-binding component"/>
    <property type="match status" value="1"/>
</dbReference>
<dbReference type="GO" id="GO:0016887">
    <property type="term" value="F:ATP hydrolysis activity"/>
    <property type="evidence" value="ECO:0007669"/>
    <property type="project" value="InterPro"/>
</dbReference>
<comment type="caution">
    <text evidence="9">The sequence shown here is derived from an EMBL/GenBank/DDBJ whole genome shotgun (WGS) entry which is preliminary data.</text>
</comment>
<sequence length="323" mass="35274">MEARQNTLTITGLRTEFLTPEGPLAAVDGVDLAIPRGSIVGLVGESGCGKSVTALSVLGLVPPAGRVAAGEIRFGETDLRTLGEGALRKLRGNRIAMIFQDPMTSLNPVYPVGRQVAEVLRLHRRLDRWAAKARTVELFQQVGIPDPAARYDAYPRQLSGGLRQRVMIAMAMACEPELLIADEPTTALDVTIQAQILRLMGDLRRDHGTAILLITHNMGVVAQLCDYVYVMYAGQIVEAAETFALFRAPRHPYTQGLLKAIPSLEGTADRLYTIRGSVPDPRCPLPGCRFCPRCDQSRQDCARQVPDLRALAAGHWVRCCHIS</sequence>
<keyword evidence="5" id="KW-0547">Nucleotide-binding</keyword>
<evidence type="ECO:0000259" key="8">
    <source>
        <dbReference type="PROSITE" id="PS50893"/>
    </source>
</evidence>
<protein>
    <submittedName>
        <fullName evidence="9">ABC transporter ATP-binding protein</fullName>
    </submittedName>
</protein>
<evidence type="ECO:0000256" key="4">
    <source>
        <dbReference type="ARBA" id="ARBA00022475"/>
    </source>
</evidence>
<dbReference type="GO" id="GO:0005524">
    <property type="term" value="F:ATP binding"/>
    <property type="evidence" value="ECO:0007669"/>
    <property type="project" value="UniProtKB-KW"/>
</dbReference>
<evidence type="ECO:0000313" key="9">
    <source>
        <dbReference type="EMBL" id="RFT07007.1"/>
    </source>
</evidence>
<dbReference type="InterPro" id="IPR027417">
    <property type="entry name" value="P-loop_NTPase"/>
</dbReference>
<evidence type="ECO:0000256" key="5">
    <source>
        <dbReference type="ARBA" id="ARBA00022741"/>
    </source>
</evidence>
<evidence type="ECO:0000256" key="7">
    <source>
        <dbReference type="ARBA" id="ARBA00023136"/>
    </source>
</evidence>
<keyword evidence="7" id="KW-0472">Membrane</keyword>
<dbReference type="SMART" id="SM00382">
    <property type="entry name" value="AAA"/>
    <property type="match status" value="1"/>
</dbReference>
<dbReference type="InterPro" id="IPR050388">
    <property type="entry name" value="ABC_Ni/Peptide_Import"/>
</dbReference>
<dbReference type="Pfam" id="PF00005">
    <property type="entry name" value="ABC_tran"/>
    <property type="match status" value="1"/>
</dbReference>
<comment type="subcellular location">
    <subcellularLocation>
        <location evidence="1">Cell membrane</location>
        <topology evidence="1">Peripheral membrane protein</topology>
    </subcellularLocation>
</comment>
<dbReference type="GO" id="GO:0005886">
    <property type="term" value="C:plasma membrane"/>
    <property type="evidence" value="ECO:0007669"/>
    <property type="project" value="UniProtKB-SubCell"/>
</dbReference>
<dbReference type="PANTHER" id="PTHR43297">
    <property type="entry name" value="OLIGOPEPTIDE TRANSPORT ATP-BINDING PROTEIN APPD"/>
    <property type="match status" value="1"/>
</dbReference>
<evidence type="ECO:0000256" key="2">
    <source>
        <dbReference type="ARBA" id="ARBA00005417"/>
    </source>
</evidence>
<evidence type="ECO:0000256" key="3">
    <source>
        <dbReference type="ARBA" id="ARBA00022448"/>
    </source>
</evidence>
<dbReference type="CDD" id="cd03257">
    <property type="entry name" value="ABC_NikE_OppD_transporters"/>
    <property type="match status" value="1"/>
</dbReference>
<dbReference type="InterPro" id="IPR003439">
    <property type="entry name" value="ABC_transporter-like_ATP-bd"/>
</dbReference>
<reference evidence="9 10" key="1">
    <citation type="submission" date="2018-07" db="EMBL/GenBank/DDBJ databases">
        <title>GABA Modulating Bacteria of the Human Gut Microbiota.</title>
        <authorList>
            <person name="Strandwitz P."/>
            <person name="Kim K.H."/>
            <person name="Terekhova D."/>
            <person name="Liu J.K."/>
            <person name="Sharma A."/>
            <person name="Levering J."/>
            <person name="Mcdonald D."/>
            <person name="Dietrich D."/>
            <person name="Ramadhar T.R."/>
            <person name="Lekbua A."/>
            <person name="Mroue N."/>
            <person name="Liston C."/>
            <person name="Stewart E.J."/>
            <person name="Dubin M.J."/>
            <person name="Zengler K."/>
            <person name="Knight R."/>
            <person name="Gilbert J.A."/>
            <person name="Clardy J."/>
            <person name="Lewis K."/>
        </authorList>
    </citation>
    <scope>NUCLEOTIDE SEQUENCE [LARGE SCALE GENOMIC DNA]</scope>
    <source>
        <strain evidence="9 10">KLE1738</strain>
    </source>
</reference>
<accession>A0A3E2B4T2</accession>
<evidence type="ECO:0000256" key="6">
    <source>
        <dbReference type="ARBA" id="ARBA00022840"/>
    </source>
</evidence>
<evidence type="ECO:0000256" key="1">
    <source>
        <dbReference type="ARBA" id="ARBA00004202"/>
    </source>
</evidence>
<dbReference type="NCBIfam" id="TIGR01727">
    <property type="entry name" value="oligo_HPY"/>
    <property type="match status" value="1"/>
</dbReference>
<dbReference type="SUPFAM" id="SSF52540">
    <property type="entry name" value="P-loop containing nucleoside triphosphate hydrolases"/>
    <property type="match status" value="1"/>
</dbReference>
<dbReference type="PROSITE" id="PS50893">
    <property type="entry name" value="ABC_TRANSPORTER_2"/>
    <property type="match status" value="1"/>
</dbReference>
<gene>
    <name evidence="9" type="ORF">DV520_04760</name>
</gene>
<dbReference type="Pfam" id="PF08352">
    <property type="entry name" value="oligo_HPY"/>
    <property type="match status" value="1"/>
</dbReference>
<dbReference type="Gene3D" id="3.40.50.300">
    <property type="entry name" value="P-loop containing nucleotide triphosphate hydrolases"/>
    <property type="match status" value="1"/>
</dbReference>
<evidence type="ECO:0000313" key="10">
    <source>
        <dbReference type="Proteomes" id="UP000260649"/>
    </source>
</evidence>
<dbReference type="AlphaFoldDB" id="A0A3E2B4T2"/>
<proteinExistence type="inferred from homology"/>
<organism evidence="9 10">
    <name type="scientific">Evtepia gabavorous</name>
    <dbReference type="NCBI Taxonomy" id="2211183"/>
    <lineage>
        <taxon>Bacteria</taxon>
        <taxon>Bacillati</taxon>
        <taxon>Bacillota</taxon>
        <taxon>Clostridia</taxon>
        <taxon>Eubacteriales</taxon>
        <taxon>Evtepia</taxon>
    </lineage>
</organism>
<dbReference type="InterPro" id="IPR003593">
    <property type="entry name" value="AAA+_ATPase"/>
</dbReference>
<dbReference type="GeneID" id="97995046"/>
<dbReference type="PANTHER" id="PTHR43297:SF2">
    <property type="entry name" value="DIPEPTIDE TRANSPORT ATP-BINDING PROTEIN DPPD"/>
    <property type="match status" value="1"/>
</dbReference>
<keyword evidence="4" id="KW-1003">Cell membrane</keyword>
<dbReference type="InterPro" id="IPR013563">
    <property type="entry name" value="Oligopep_ABC_C"/>
</dbReference>
<dbReference type="RefSeq" id="WP_021920458.1">
    <property type="nucleotide sequence ID" value="NZ_CAKXKJ010000004.1"/>
</dbReference>
<keyword evidence="3" id="KW-0813">Transport</keyword>
<name>A0A3E2B4T2_9FIRM</name>
<keyword evidence="6 9" id="KW-0067">ATP-binding</keyword>
<dbReference type="GO" id="GO:0015833">
    <property type="term" value="P:peptide transport"/>
    <property type="evidence" value="ECO:0007669"/>
    <property type="project" value="InterPro"/>
</dbReference>